<feature type="region of interest" description="Disordered" evidence="1">
    <location>
        <begin position="290"/>
        <end position="309"/>
    </location>
</feature>
<feature type="compositionally biased region" description="Basic and acidic residues" evidence="1">
    <location>
        <begin position="293"/>
        <end position="309"/>
    </location>
</feature>
<dbReference type="InterPro" id="IPR052913">
    <property type="entry name" value="Glycopeptide_resist_protein"/>
</dbReference>
<reference evidence="3" key="1">
    <citation type="submission" date="2016-10" db="EMBL/GenBank/DDBJ databases">
        <authorList>
            <person name="Varghese N."/>
            <person name="Submissions S."/>
        </authorList>
    </citation>
    <scope>NUCLEOTIDE SEQUENCE [LARGE SCALE GENOMIC DNA]</scope>
    <source>
        <strain evidence="3">ATCC 700379</strain>
    </source>
</reference>
<dbReference type="EMBL" id="FOOY01000005">
    <property type="protein sequence ID" value="SFG15536.1"/>
    <property type="molecule type" value="Genomic_DNA"/>
</dbReference>
<dbReference type="PANTHER" id="PTHR35788:SF1">
    <property type="entry name" value="EXPORTED PROTEIN"/>
    <property type="match status" value="1"/>
</dbReference>
<evidence type="ECO:0000256" key="1">
    <source>
        <dbReference type="SAM" id="MobiDB-lite"/>
    </source>
</evidence>
<gene>
    <name evidence="2" type="ORF">SAMN02982927_00815</name>
</gene>
<name>A0A1I2PPI1_9BACL</name>
<dbReference type="RefSeq" id="WP_093670332.1">
    <property type="nucleotide sequence ID" value="NZ_FOOY01000005.1"/>
</dbReference>
<proteinExistence type="predicted"/>
<dbReference type="STRING" id="269670.SAMN02982927_00815"/>
<keyword evidence="3" id="KW-1185">Reference proteome</keyword>
<dbReference type="AlphaFoldDB" id="A0A1I2PPI1"/>
<dbReference type="Proteomes" id="UP000198752">
    <property type="component" value="Unassembled WGS sequence"/>
</dbReference>
<organism evidence="2 3">
    <name type="scientific">Sporolactobacillus nakayamae</name>
    <dbReference type="NCBI Taxonomy" id="269670"/>
    <lineage>
        <taxon>Bacteria</taxon>
        <taxon>Bacillati</taxon>
        <taxon>Bacillota</taxon>
        <taxon>Bacilli</taxon>
        <taxon>Bacillales</taxon>
        <taxon>Sporolactobacillaceae</taxon>
        <taxon>Sporolactobacillus</taxon>
    </lineage>
</organism>
<protein>
    <submittedName>
        <fullName evidence="2">VanW like protein</fullName>
    </submittedName>
</protein>
<dbReference type="InterPro" id="IPR007391">
    <property type="entry name" value="Vancomycin_resist_VanW"/>
</dbReference>
<accession>A0A1I2PPI1</accession>
<dbReference type="OrthoDB" id="9813301at2"/>
<evidence type="ECO:0000313" key="3">
    <source>
        <dbReference type="Proteomes" id="UP000198752"/>
    </source>
</evidence>
<evidence type="ECO:0000313" key="2">
    <source>
        <dbReference type="EMBL" id="SFG15536.1"/>
    </source>
</evidence>
<sequence length="309" mass="34706">MRLLMLAGILLFAQPQSLSGTLTITYHDHTIAKIHRSHFTYPFASLLDQEKYQLLINQLDRKVYQAPVDARINGQGAIVSGKTGHKLYRSVFQNKFYSYYFGQGTGKLRAPLIKVYPRVDAELLSQIRDQRIGQYVTFFNSGNKSRAHNIDLAAKALDSQVVFPNETFSFNKAVGMRTKKKGYLSAPIIVRGEFSEGVGGGICQVSSTLFNAVDRAGLKIVERYSHSRRVPYVPEGRDATVSWYGPDFRFQNTSNQPILIRAHKYGGSISFALYSSDMINVAPRKVPNASTHLPKEIKQENEVQHSSKP</sequence>
<dbReference type="Pfam" id="PF04294">
    <property type="entry name" value="VanW"/>
    <property type="match status" value="1"/>
</dbReference>
<dbReference type="PANTHER" id="PTHR35788">
    <property type="entry name" value="EXPORTED PROTEIN-RELATED"/>
    <property type="match status" value="1"/>
</dbReference>